<evidence type="ECO:0000259" key="8">
    <source>
        <dbReference type="SMART" id="SM00849"/>
    </source>
</evidence>
<name>A0A1B2DCB9_9BACL</name>
<dbReference type="Pfam" id="PF00753">
    <property type="entry name" value="Lactamase_B"/>
    <property type="match status" value="1"/>
</dbReference>
<keyword evidence="2" id="KW-0479">Metal-binding</keyword>
<dbReference type="GO" id="GO:0016787">
    <property type="term" value="F:hydrolase activity"/>
    <property type="evidence" value="ECO:0007669"/>
    <property type="project" value="UniProtKB-KW"/>
</dbReference>
<dbReference type="SMART" id="SM00849">
    <property type="entry name" value="Lactamase_B"/>
    <property type="match status" value="1"/>
</dbReference>
<proteinExistence type="predicted"/>
<dbReference type="InterPro" id="IPR036866">
    <property type="entry name" value="RibonucZ/Hydroxyglut_hydro"/>
</dbReference>
<comment type="catalytic activity">
    <reaction evidence="5">
        <text>3',5'-cyclic CMP + H2O = CMP + H(+)</text>
        <dbReference type="Rhea" id="RHEA:72675"/>
        <dbReference type="ChEBI" id="CHEBI:15377"/>
        <dbReference type="ChEBI" id="CHEBI:15378"/>
        <dbReference type="ChEBI" id="CHEBI:58003"/>
        <dbReference type="ChEBI" id="CHEBI:60377"/>
    </reaction>
    <physiologicalReaction direction="left-to-right" evidence="5">
        <dbReference type="Rhea" id="RHEA:72676"/>
    </physiologicalReaction>
</comment>
<dbReference type="SUPFAM" id="SSF56281">
    <property type="entry name" value="Metallo-hydrolase/oxidoreductase"/>
    <property type="match status" value="1"/>
</dbReference>
<evidence type="ECO:0000256" key="4">
    <source>
        <dbReference type="ARBA" id="ARBA00022833"/>
    </source>
</evidence>
<reference evidence="9" key="1">
    <citation type="submission" date="2016-08" db="EMBL/GenBank/DDBJ databases">
        <title>Complete Genome Seqeunce of Paenibacillus sp. BIHB 4019 from tea rhizoplane.</title>
        <authorList>
            <person name="Thakur R."/>
            <person name="Swarnkar M.K."/>
            <person name="Gulati A."/>
        </authorList>
    </citation>
    <scope>NUCLEOTIDE SEQUENCE [LARGE SCALE GENOMIC DNA]</scope>
    <source>
        <strain evidence="9">BIHB4019</strain>
    </source>
</reference>
<dbReference type="CDD" id="cd06262">
    <property type="entry name" value="metallo-hydrolase-like_MBL-fold"/>
    <property type="match status" value="1"/>
</dbReference>
<organism evidence="9">
    <name type="scientific">Paenibacillus sp. BIHB 4019</name>
    <dbReference type="NCBI Taxonomy" id="1870819"/>
    <lineage>
        <taxon>Bacteria</taxon>
        <taxon>Bacillati</taxon>
        <taxon>Bacillota</taxon>
        <taxon>Bacilli</taxon>
        <taxon>Bacillales</taxon>
        <taxon>Paenibacillaceae</taxon>
        <taxon>Paenibacillus</taxon>
    </lineage>
</organism>
<dbReference type="Gene3D" id="3.60.15.10">
    <property type="entry name" value="Ribonuclease Z/Hydroxyacylglutathione hydrolase-like"/>
    <property type="match status" value="1"/>
</dbReference>
<comment type="catalytic activity">
    <reaction evidence="7">
        <text>3',5'-cyclic UMP + H2O = UMP + H(+)</text>
        <dbReference type="Rhea" id="RHEA:70575"/>
        <dbReference type="ChEBI" id="CHEBI:15377"/>
        <dbReference type="ChEBI" id="CHEBI:15378"/>
        <dbReference type="ChEBI" id="CHEBI:57865"/>
        <dbReference type="ChEBI" id="CHEBI:184387"/>
    </reaction>
    <physiologicalReaction direction="left-to-right" evidence="7">
        <dbReference type="Rhea" id="RHEA:70576"/>
    </physiologicalReaction>
</comment>
<evidence type="ECO:0000256" key="5">
    <source>
        <dbReference type="ARBA" id="ARBA00034221"/>
    </source>
</evidence>
<evidence type="ECO:0000256" key="6">
    <source>
        <dbReference type="ARBA" id="ARBA00034301"/>
    </source>
</evidence>
<sequence length="214" mass="23766">MSEMRVESFALGPLQTNCYLLTVKDEETGKERGLIIDPGMNPKGVLKRIADTHIEAILLTHAHFDHMGGVDEVRKAAGCPVYIHDLEADWLTDAGKNGSMRWQEVTPPLTTDPAEYALDEGMTLELLGEKFRVMHTPGHSPGSVSFLRGNDLFSGDVLFRLSVGRTDLPGSRERDLYDSIQGKLYKLPDEVKVYPGHGPRTTIGFEKANNPFTR</sequence>
<dbReference type="GO" id="GO:0046872">
    <property type="term" value="F:metal ion binding"/>
    <property type="evidence" value="ECO:0007669"/>
    <property type="project" value="UniProtKB-KW"/>
</dbReference>
<evidence type="ECO:0000256" key="7">
    <source>
        <dbReference type="ARBA" id="ARBA00048505"/>
    </source>
</evidence>
<dbReference type="PANTHER" id="PTHR46233">
    <property type="entry name" value="HYDROXYACYLGLUTATHIONE HYDROLASE GLOC"/>
    <property type="match status" value="1"/>
</dbReference>
<feature type="domain" description="Metallo-beta-lactamase" evidence="8">
    <location>
        <begin position="15"/>
        <end position="197"/>
    </location>
</feature>
<evidence type="ECO:0000256" key="1">
    <source>
        <dbReference type="ARBA" id="ARBA00001947"/>
    </source>
</evidence>
<evidence type="ECO:0000313" key="9">
    <source>
        <dbReference type="EMBL" id="ANY65353.1"/>
    </source>
</evidence>
<protein>
    <submittedName>
        <fullName evidence="9">Metal-binding protein</fullName>
    </submittedName>
</protein>
<dbReference type="InterPro" id="IPR051453">
    <property type="entry name" value="MBL_Glyoxalase_II"/>
</dbReference>
<keyword evidence="3" id="KW-0378">Hydrolase</keyword>
<keyword evidence="4" id="KW-0862">Zinc</keyword>
<dbReference type="PANTHER" id="PTHR46233:SF3">
    <property type="entry name" value="HYDROXYACYLGLUTATHIONE HYDROLASE GLOC"/>
    <property type="match status" value="1"/>
</dbReference>
<evidence type="ECO:0000256" key="2">
    <source>
        <dbReference type="ARBA" id="ARBA00022723"/>
    </source>
</evidence>
<dbReference type="AlphaFoldDB" id="A0A1B2DCB9"/>
<dbReference type="EMBL" id="CP016808">
    <property type="protein sequence ID" value="ANY65353.1"/>
    <property type="molecule type" value="Genomic_DNA"/>
</dbReference>
<comment type="cofactor">
    <cofactor evidence="1">
        <name>Zn(2+)</name>
        <dbReference type="ChEBI" id="CHEBI:29105"/>
    </cofactor>
</comment>
<accession>A0A1B2DCB9</accession>
<gene>
    <name evidence="9" type="ORF">BBD42_01855</name>
</gene>
<comment type="function">
    <text evidence="6">Counteracts the endogenous Pycsar antiviral defense system. Phosphodiesterase that enables metal-dependent hydrolysis of host cyclic nucleotide Pycsar defense signals such as cCMP and cUMP.</text>
</comment>
<dbReference type="InterPro" id="IPR001279">
    <property type="entry name" value="Metallo-B-lactamas"/>
</dbReference>
<evidence type="ECO:0000256" key="3">
    <source>
        <dbReference type="ARBA" id="ARBA00022801"/>
    </source>
</evidence>